<keyword evidence="5" id="KW-1185">Reference proteome</keyword>
<organism evidence="4 5">
    <name type="scientific">Pholiota conissans</name>
    <dbReference type="NCBI Taxonomy" id="109636"/>
    <lineage>
        <taxon>Eukaryota</taxon>
        <taxon>Fungi</taxon>
        <taxon>Dikarya</taxon>
        <taxon>Basidiomycota</taxon>
        <taxon>Agaricomycotina</taxon>
        <taxon>Agaricomycetes</taxon>
        <taxon>Agaricomycetidae</taxon>
        <taxon>Agaricales</taxon>
        <taxon>Agaricineae</taxon>
        <taxon>Strophariaceae</taxon>
        <taxon>Pholiota</taxon>
    </lineage>
</organism>
<feature type="transmembrane region" description="Helical" evidence="2">
    <location>
        <begin position="54"/>
        <end position="75"/>
    </location>
</feature>
<dbReference type="EMBL" id="MU155156">
    <property type="protein sequence ID" value="KAF9483242.1"/>
    <property type="molecule type" value="Genomic_DNA"/>
</dbReference>
<keyword evidence="2" id="KW-0472">Membrane</keyword>
<keyword evidence="2" id="KW-1133">Transmembrane helix</keyword>
<evidence type="ECO:0000313" key="5">
    <source>
        <dbReference type="Proteomes" id="UP000807469"/>
    </source>
</evidence>
<comment type="caution">
    <text evidence="4">The sequence shown here is derived from an EMBL/GenBank/DDBJ whole genome shotgun (WGS) entry which is preliminary data.</text>
</comment>
<evidence type="ECO:0000256" key="2">
    <source>
        <dbReference type="SAM" id="Phobius"/>
    </source>
</evidence>
<feature type="transmembrane region" description="Helical" evidence="2">
    <location>
        <begin position="234"/>
        <end position="251"/>
    </location>
</feature>
<dbReference type="InterPro" id="IPR045339">
    <property type="entry name" value="DUF6534"/>
</dbReference>
<dbReference type="OrthoDB" id="2535105at2759"/>
<feature type="region of interest" description="Disordered" evidence="1">
    <location>
        <begin position="301"/>
        <end position="325"/>
    </location>
</feature>
<feature type="transmembrane region" description="Helical" evidence="2">
    <location>
        <begin position="166"/>
        <end position="190"/>
    </location>
</feature>
<feature type="transmembrane region" description="Helical" evidence="2">
    <location>
        <begin position="95"/>
        <end position="113"/>
    </location>
</feature>
<evidence type="ECO:0000259" key="3">
    <source>
        <dbReference type="Pfam" id="PF20152"/>
    </source>
</evidence>
<keyword evidence="2" id="KW-0812">Transmembrane</keyword>
<evidence type="ECO:0000256" key="1">
    <source>
        <dbReference type="SAM" id="MobiDB-lite"/>
    </source>
</evidence>
<feature type="transmembrane region" description="Helical" evidence="2">
    <location>
        <begin position="20"/>
        <end position="42"/>
    </location>
</feature>
<name>A0A9P5Z967_9AGAR</name>
<feature type="transmembrane region" description="Helical" evidence="2">
    <location>
        <begin position="125"/>
        <end position="146"/>
    </location>
</feature>
<feature type="domain" description="DUF6534" evidence="3">
    <location>
        <begin position="176"/>
        <end position="254"/>
    </location>
</feature>
<evidence type="ECO:0000313" key="4">
    <source>
        <dbReference type="EMBL" id="KAF9483242.1"/>
    </source>
</evidence>
<proteinExistence type="predicted"/>
<dbReference type="Proteomes" id="UP000807469">
    <property type="component" value="Unassembled WGS sequence"/>
</dbReference>
<dbReference type="AlphaFoldDB" id="A0A9P5Z967"/>
<reference evidence="4" key="1">
    <citation type="submission" date="2020-11" db="EMBL/GenBank/DDBJ databases">
        <authorList>
            <consortium name="DOE Joint Genome Institute"/>
            <person name="Ahrendt S."/>
            <person name="Riley R."/>
            <person name="Andreopoulos W."/>
            <person name="Labutti K."/>
            <person name="Pangilinan J."/>
            <person name="Ruiz-Duenas F.J."/>
            <person name="Barrasa J.M."/>
            <person name="Sanchez-Garcia M."/>
            <person name="Camarero S."/>
            <person name="Miyauchi S."/>
            <person name="Serrano A."/>
            <person name="Linde D."/>
            <person name="Babiker R."/>
            <person name="Drula E."/>
            <person name="Ayuso-Fernandez I."/>
            <person name="Pacheco R."/>
            <person name="Padilla G."/>
            <person name="Ferreira P."/>
            <person name="Barriuso J."/>
            <person name="Kellner H."/>
            <person name="Castanera R."/>
            <person name="Alfaro M."/>
            <person name="Ramirez L."/>
            <person name="Pisabarro A.G."/>
            <person name="Kuo A."/>
            <person name="Tritt A."/>
            <person name="Lipzen A."/>
            <person name="He G."/>
            <person name="Yan M."/>
            <person name="Ng V."/>
            <person name="Cullen D."/>
            <person name="Martin F."/>
            <person name="Rosso M.-N."/>
            <person name="Henrissat B."/>
            <person name="Hibbett D."/>
            <person name="Martinez A.T."/>
            <person name="Grigoriev I.V."/>
        </authorList>
    </citation>
    <scope>NUCLEOTIDE SEQUENCE</scope>
    <source>
        <strain evidence="4">CIRM-BRFM 674</strain>
    </source>
</reference>
<protein>
    <recommendedName>
        <fullName evidence="3">DUF6534 domain-containing protein</fullName>
    </recommendedName>
</protein>
<dbReference type="Pfam" id="PF20152">
    <property type="entry name" value="DUF6534"/>
    <property type="match status" value="1"/>
</dbReference>
<dbReference type="PANTHER" id="PTHR40465">
    <property type="entry name" value="CHROMOSOME 1, WHOLE GENOME SHOTGUN SEQUENCE"/>
    <property type="match status" value="1"/>
</dbReference>
<gene>
    <name evidence="4" type="ORF">BDN70DRAFT_891955</name>
</gene>
<dbReference type="PANTHER" id="PTHR40465:SF1">
    <property type="entry name" value="DUF6534 DOMAIN-CONTAINING PROTEIN"/>
    <property type="match status" value="1"/>
</dbReference>
<accession>A0A9P5Z967</accession>
<feature type="transmembrane region" description="Helical" evidence="2">
    <location>
        <begin position="202"/>
        <end position="222"/>
    </location>
</feature>
<sequence length="325" mass="35771">MSPTDPNLDKINVATIVGPAFLVVIINWGLFGLLSMQVYVYSQAFPKDRPALKSLVYVIYLLEMAQTILLVERAWETLVKEYGNVEGLDEVGTSNISICFIGGLVGLVVQLFYAYRISILSGRKVIPGIISVIAFISFAGALAVLATTQRQRKFSKFLDGEEAWGLALISLWGGTSALCDITITLCGTFSKTQDIVSRIVRMTIETGALTASVSVLPLILYYPPSLRKYPYFEVPLAAQAELYAITMLAVLNSRLRIRMGTEPTTWRDNELVFAKTQPIEAVELNVSSKAQILSGDIFGSKEWNNTESPKKETESIPDDGMQGHV</sequence>